<comment type="similarity">
    <text evidence="2">Belongs to the major facilitator superfamily. Monocarboxylate porter (TC 2.A.1.13) family.</text>
</comment>
<evidence type="ECO:0000256" key="3">
    <source>
        <dbReference type="SAM" id="MobiDB-lite"/>
    </source>
</evidence>
<organism evidence="5 6">
    <name type="scientific">Endocarpon pusillum (strain Z07020 / HMAS-L-300199)</name>
    <name type="common">Lichen-forming fungus</name>
    <dbReference type="NCBI Taxonomy" id="1263415"/>
    <lineage>
        <taxon>Eukaryota</taxon>
        <taxon>Fungi</taxon>
        <taxon>Dikarya</taxon>
        <taxon>Ascomycota</taxon>
        <taxon>Pezizomycotina</taxon>
        <taxon>Eurotiomycetes</taxon>
        <taxon>Chaetothyriomycetidae</taxon>
        <taxon>Verrucariales</taxon>
        <taxon>Verrucariaceae</taxon>
        <taxon>Endocarpon</taxon>
    </lineage>
</organism>
<gene>
    <name evidence="5" type="ORF">EPUS_02189</name>
</gene>
<feature type="transmembrane region" description="Helical" evidence="4">
    <location>
        <begin position="186"/>
        <end position="207"/>
    </location>
</feature>
<dbReference type="Proteomes" id="UP000019373">
    <property type="component" value="Unassembled WGS sequence"/>
</dbReference>
<feature type="transmembrane region" description="Helical" evidence="4">
    <location>
        <begin position="407"/>
        <end position="432"/>
    </location>
</feature>
<feature type="transmembrane region" description="Helical" evidence="4">
    <location>
        <begin position="116"/>
        <end position="134"/>
    </location>
</feature>
<feature type="transmembrane region" description="Helical" evidence="4">
    <location>
        <begin position="219"/>
        <end position="237"/>
    </location>
</feature>
<dbReference type="GO" id="GO:0022857">
    <property type="term" value="F:transmembrane transporter activity"/>
    <property type="evidence" value="ECO:0007669"/>
    <property type="project" value="InterPro"/>
</dbReference>
<dbReference type="OMA" id="EWAAFTE"/>
<dbReference type="InterPro" id="IPR036259">
    <property type="entry name" value="MFS_trans_sf"/>
</dbReference>
<evidence type="ECO:0008006" key="7">
    <source>
        <dbReference type="Google" id="ProtNLM"/>
    </source>
</evidence>
<keyword evidence="4" id="KW-0472">Membrane</keyword>
<sequence length="506" mass="54411">MEENDHQDPSPSDDSSLASTIMSLPAMAKKESECECDRDHDHDHSFDTDFDIDIDIERQGSSYRAPSLHALPIKDPPQLNSTNGGPLTTLSHTLSLVRTKDTGTDPGPPPDGGVQAWTQAILVHLVIFNTWGYVNSFGLFQTYYTSTLFLSPSAVPWIGSFQIFLLFFIGAFSGRATDAGFFEASFIAGSALQLVGVFTTSVCTQYWQLFLAQGICTGMGNGLVFVPSMSLASVYFLKNRSLAIGFCASGSATGGLVFPAMAERLLPRVGFAWTVRAIGFVMLSTMVLCAVFLQPRLPPRRSGPIVEWSAFRERPYALFSFAMFFIFWGIYIGFYFVGSFGRDELGVSQSTAIQLLLVMNGVGLLGRLIPNYYADKSIGPLNAIIPFAAISCLLLYCWVAVHSVAGLWAFAIAYGIFAAGIQSLFPATLTSLTSDPKRAGVRMGMVFSVVSFAVLTGPPIAGALISLAGGRYVYAQIFAGSSMVAGVATLVAARVAKAGAKFKVKV</sequence>
<dbReference type="InterPro" id="IPR050327">
    <property type="entry name" value="Proton-linked_MCT"/>
</dbReference>
<dbReference type="EMBL" id="KE721111">
    <property type="protein sequence ID" value="ERF72302.1"/>
    <property type="molecule type" value="Genomic_DNA"/>
</dbReference>
<evidence type="ECO:0000313" key="6">
    <source>
        <dbReference type="Proteomes" id="UP000019373"/>
    </source>
</evidence>
<feature type="transmembrane region" description="Helical" evidence="4">
    <location>
        <begin position="316"/>
        <end position="338"/>
    </location>
</feature>
<dbReference type="PANTHER" id="PTHR11360:SF130">
    <property type="entry name" value="MAJOR FACILITATOR SUPERFAMILY (MFS) PROFILE DOMAIN-CONTAINING PROTEIN-RELATED"/>
    <property type="match status" value="1"/>
</dbReference>
<keyword evidence="4" id="KW-1133">Transmembrane helix</keyword>
<dbReference type="AlphaFoldDB" id="U1G4Q5"/>
<evidence type="ECO:0000256" key="1">
    <source>
        <dbReference type="ARBA" id="ARBA00004141"/>
    </source>
</evidence>
<feature type="transmembrane region" description="Helical" evidence="4">
    <location>
        <begin position="350"/>
        <end position="369"/>
    </location>
</feature>
<dbReference type="eggNOG" id="KOG2504">
    <property type="taxonomic scope" value="Eukaryota"/>
</dbReference>
<evidence type="ECO:0000313" key="5">
    <source>
        <dbReference type="EMBL" id="ERF72302.1"/>
    </source>
</evidence>
<feature type="transmembrane region" description="Helical" evidence="4">
    <location>
        <begin position="273"/>
        <end position="295"/>
    </location>
</feature>
<dbReference type="SUPFAM" id="SSF103473">
    <property type="entry name" value="MFS general substrate transporter"/>
    <property type="match status" value="1"/>
</dbReference>
<feature type="transmembrane region" description="Helical" evidence="4">
    <location>
        <begin position="473"/>
        <end position="496"/>
    </location>
</feature>
<accession>U1G4Q5</accession>
<reference evidence="6" key="1">
    <citation type="journal article" date="2014" name="BMC Genomics">
        <title>Genome characteristics reveal the impact of lichenization on lichen-forming fungus Endocarpon pusillum Hedwig (Verrucariales, Ascomycota).</title>
        <authorList>
            <person name="Wang Y.-Y."/>
            <person name="Liu B."/>
            <person name="Zhang X.-Y."/>
            <person name="Zhou Q.-M."/>
            <person name="Zhang T."/>
            <person name="Li H."/>
            <person name="Yu Y.-F."/>
            <person name="Zhang X.-L."/>
            <person name="Hao X.-Y."/>
            <person name="Wang M."/>
            <person name="Wang L."/>
            <person name="Wei J.-C."/>
        </authorList>
    </citation>
    <scope>NUCLEOTIDE SEQUENCE [LARGE SCALE GENOMIC DNA]</scope>
    <source>
        <strain evidence="6">Z07020 / HMAS-L-300199</strain>
    </source>
</reference>
<keyword evidence="6" id="KW-1185">Reference proteome</keyword>
<evidence type="ECO:0000256" key="4">
    <source>
        <dbReference type="SAM" id="Phobius"/>
    </source>
</evidence>
<feature type="transmembrane region" description="Helical" evidence="4">
    <location>
        <begin position="154"/>
        <end position="174"/>
    </location>
</feature>
<dbReference type="Pfam" id="PF07690">
    <property type="entry name" value="MFS_1"/>
    <property type="match status" value="1"/>
</dbReference>
<dbReference type="PANTHER" id="PTHR11360">
    <property type="entry name" value="MONOCARBOXYLATE TRANSPORTER"/>
    <property type="match status" value="1"/>
</dbReference>
<keyword evidence="4" id="KW-0812">Transmembrane</keyword>
<dbReference type="RefSeq" id="XP_007802147.1">
    <property type="nucleotide sequence ID" value="XM_007803956.1"/>
</dbReference>
<name>U1G4Q5_ENDPU</name>
<comment type="subcellular location">
    <subcellularLocation>
        <location evidence="1">Membrane</location>
        <topology evidence="1">Multi-pass membrane protein</topology>
    </subcellularLocation>
</comment>
<dbReference type="GeneID" id="19237243"/>
<proteinExistence type="inferred from homology"/>
<feature type="transmembrane region" description="Helical" evidence="4">
    <location>
        <begin position="242"/>
        <end position="261"/>
    </location>
</feature>
<protein>
    <recommendedName>
        <fullName evidence="7">Major facilitator superfamily (MFS) profile domain-containing protein</fullName>
    </recommendedName>
</protein>
<dbReference type="InterPro" id="IPR011701">
    <property type="entry name" value="MFS"/>
</dbReference>
<dbReference type="OrthoDB" id="6499973at2759"/>
<evidence type="ECO:0000256" key="2">
    <source>
        <dbReference type="ARBA" id="ARBA00006727"/>
    </source>
</evidence>
<dbReference type="GO" id="GO:0016020">
    <property type="term" value="C:membrane"/>
    <property type="evidence" value="ECO:0007669"/>
    <property type="project" value="UniProtKB-SubCell"/>
</dbReference>
<dbReference type="Gene3D" id="1.20.1250.20">
    <property type="entry name" value="MFS general substrate transporter like domains"/>
    <property type="match status" value="2"/>
</dbReference>
<feature type="transmembrane region" description="Helical" evidence="4">
    <location>
        <begin position="444"/>
        <end position="467"/>
    </location>
</feature>
<feature type="transmembrane region" description="Helical" evidence="4">
    <location>
        <begin position="381"/>
        <end position="401"/>
    </location>
</feature>
<feature type="region of interest" description="Disordered" evidence="3">
    <location>
        <begin position="65"/>
        <end position="85"/>
    </location>
</feature>
<dbReference type="HOGENOM" id="CLU_001265_1_1_1"/>